<dbReference type="EMBL" id="BGZK01001383">
    <property type="protein sequence ID" value="GBP78738.1"/>
    <property type="molecule type" value="Genomic_DNA"/>
</dbReference>
<organism evidence="1 2">
    <name type="scientific">Eumeta variegata</name>
    <name type="common">Bagworm moth</name>
    <name type="synonym">Eumeta japonica</name>
    <dbReference type="NCBI Taxonomy" id="151549"/>
    <lineage>
        <taxon>Eukaryota</taxon>
        <taxon>Metazoa</taxon>
        <taxon>Ecdysozoa</taxon>
        <taxon>Arthropoda</taxon>
        <taxon>Hexapoda</taxon>
        <taxon>Insecta</taxon>
        <taxon>Pterygota</taxon>
        <taxon>Neoptera</taxon>
        <taxon>Endopterygota</taxon>
        <taxon>Lepidoptera</taxon>
        <taxon>Glossata</taxon>
        <taxon>Ditrysia</taxon>
        <taxon>Tineoidea</taxon>
        <taxon>Psychidae</taxon>
        <taxon>Oiketicinae</taxon>
        <taxon>Eumeta</taxon>
    </lineage>
</organism>
<dbReference type="AlphaFoldDB" id="A0A4C1YRI8"/>
<keyword evidence="2" id="KW-1185">Reference proteome</keyword>
<evidence type="ECO:0000313" key="1">
    <source>
        <dbReference type="EMBL" id="GBP78738.1"/>
    </source>
</evidence>
<reference evidence="1 2" key="1">
    <citation type="journal article" date="2019" name="Commun. Biol.">
        <title>The bagworm genome reveals a unique fibroin gene that provides high tensile strength.</title>
        <authorList>
            <person name="Kono N."/>
            <person name="Nakamura H."/>
            <person name="Ohtoshi R."/>
            <person name="Tomita M."/>
            <person name="Numata K."/>
            <person name="Arakawa K."/>
        </authorList>
    </citation>
    <scope>NUCLEOTIDE SEQUENCE [LARGE SCALE GENOMIC DNA]</scope>
</reference>
<comment type="caution">
    <text evidence="1">The sequence shown here is derived from an EMBL/GenBank/DDBJ whole genome shotgun (WGS) entry which is preliminary data.</text>
</comment>
<name>A0A4C1YRI8_EUMVA</name>
<protein>
    <submittedName>
        <fullName evidence="1">Uncharacterized protein</fullName>
    </submittedName>
</protein>
<proteinExistence type="predicted"/>
<gene>
    <name evidence="1" type="ORF">EVAR_54549_1</name>
</gene>
<dbReference type="Proteomes" id="UP000299102">
    <property type="component" value="Unassembled WGS sequence"/>
</dbReference>
<evidence type="ECO:0000313" key="2">
    <source>
        <dbReference type="Proteomes" id="UP000299102"/>
    </source>
</evidence>
<accession>A0A4C1YRI8</accession>
<sequence>MNILKNPSVLQPPRGARFVIAKGVVTLYGPRARPPDTELLDVLLRSIPRTELTLYNPSVFGRVVNFRPGKRKAVGSIVRQGLSLAMSSPSEGQNLYDTIYPNFERQFRNLEENQFTARYKSDMFQREVQTTSSSVRRCRKL</sequence>